<feature type="region of interest" description="Disordered" evidence="15">
    <location>
        <begin position="3166"/>
        <end position="3197"/>
    </location>
</feature>
<dbReference type="InterPro" id="IPR019734">
    <property type="entry name" value="TPR_rpt"/>
</dbReference>
<dbReference type="InterPro" id="IPR034157">
    <property type="entry name" value="TOPRIM_TopoII"/>
</dbReference>
<keyword evidence="19" id="KW-1185">Reference proteome</keyword>
<feature type="active site" description="O-(5'-phospho-DNA)-tyrosine intermediate" evidence="14">
    <location>
        <position position="1502"/>
    </location>
</feature>
<organism evidence="18 19">
    <name type="scientific">Perkinsus chesapeaki</name>
    <name type="common">Clam parasite</name>
    <name type="synonym">Perkinsus andrewsi</name>
    <dbReference type="NCBI Taxonomy" id="330153"/>
    <lineage>
        <taxon>Eukaryota</taxon>
        <taxon>Sar</taxon>
        <taxon>Alveolata</taxon>
        <taxon>Perkinsozoa</taxon>
        <taxon>Perkinsea</taxon>
        <taxon>Perkinsida</taxon>
        <taxon>Perkinsidae</taxon>
        <taxon>Perkinsus</taxon>
    </lineage>
</organism>
<dbReference type="PROSITE" id="PS52040">
    <property type="entry name" value="TOPO_IIA"/>
    <property type="match status" value="1"/>
</dbReference>
<dbReference type="PANTHER" id="PTHR10169:SF38">
    <property type="entry name" value="DNA TOPOISOMERASE 2"/>
    <property type="match status" value="1"/>
</dbReference>
<dbReference type="FunFam" id="3.30.1490.30:FF:000001">
    <property type="entry name" value="DNA topoisomerase 2"/>
    <property type="match status" value="1"/>
</dbReference>
<comment type="cofactor">
    <cofactor evidence="3">
        <name>Mg(2+)</name>
        <dbReference type="ChEBI" id="CHEBI:18420"/>
    </cofactor>
</comment>
<dbReference type="InterPro" id="IPR001154">
    <property type="entry name" value="TopoII_euk"/>
</dbReference>
<feature type="region of interest" description="Disordered" evidence="15">
    <location>
        <begin position="1843"/>
        <end position="1878"/>
    </location>
</feature>
<dbReference type="FunFam" id="3.90.199.10:FF:000002">
    <property type="entry name" value="DNA topoisomerase 2"/>
    <property type="match status" value="1"/>
</dbReference>
<dbReference type="Gene3D" id="3.30.230.10">
    <property type="match status" value="1"/>
</dbReference>
<feature type="compositionally biased region" description="Acidic residues" evidence="15">
    <location>
        <begin position="1982"/>
        <end position="1991"/>
    </location>
</feature>
<keyword evidence="10 14" id="KW-0799">Topoisomerase</keyword>
<feature type="domain" description="Toprim" evidence="16">
    <location>
        <begin position="1166"/>
        <end position="1285"/>
    </location>
</feature>
<evidence type="ECO:0000256" key="9">
    <source>
        <dbReference type="ARBA" id="ARBA00022842"/>
    </source>
</evidence>
<feature type="region of interest" description="Disordered" evidence="15">
    <location>
        <begin position="1957"/>
        <end position="2012"/>
    </location>
</feature>
<dbReference type="InterPro" id="IPR001241">
    <property type="entry name" value="Topo_IIA"/>
</dbReference>
<evidence type="ECO:0000256" key="8">
    <source>
        <dbReference type="ARBA" id="ARBA00022840"/>
    </source>
</evidence>
<dbReference type="GO" id="GO:0046872">
    <property type="term" value="F:metal ion binding"/>
    <property type="evidence" value="ECO:0007669"/>
    <property type="project" value="UniProtKB-KW"/>
</dbReference>
<dbReference type="EC" id="5.6.2.2" evidence="5"/>
<comment type="catalytic activity">
    <reaction evidence="1 14">
        <text>ATP-dependent breakage, passage and rejoining of double-stranded DNA.</text>
        <dbReference type="EC" id="5.6.2.2"/>
    </reaction>
</comment>
<keyword evidence="7" id="KW-0547">Nucleotide-binding</keyword>
<dbReference type="SMART" id="SM00433">
    <property type="entry name" value="TOP2c"/>
    <property type="match status" value="1"/>
</dbReference>
<accession>A0A7J6N1X8</accession>
<evidence type="ECO:0000256" key="14">
    <source>
        <dbReference type="PROSITE-ProRule" id="PRU01384"/>
    </source>
</evidence>
<evidence type="ECO:0000313" key="19">
    <source>
        <dbReference type="Proteomes" id="UP000591131"/>
    </source>
</evidence>
<keyword evidence="8" id="KW-0067">ATP-binding</keyword>
<evidence type="ECO:0000256" key="7">
    <source>
        <dbReference type="ARBA" id="ARBA00022741"/>
    </source>
</evidence>
<dbReference type="GO" id="GO:0003677">
    <property type="term" value="F:DNA binding"/>
    <property type="evidence" value="ECO:0007669"/>
    <property type="project" value="UniProtKB-UniRule"/>
</dbReference>
<feature type="compositionally biased region" description="Low complexity" evidence="15">
    <location>
        <begin position="2205"/>
        <end position="2220"/>
    </location>
</feature>
<evidence type="ECO:0000256" key="2">
    <source>
        <dbReference type="ARBA" id="ARBA00001913"/>
    </source>
</evidence>
<dbReference type="SUPFAM" id="SSF54211">
    <property type="entry name" value="Ribosomal protein S5 domain 2-like"/>
    <property type="match status" value="1"/>
</dbReference>
<dbReference type="Pfam" id="PF13424">
    <property type="entry name" value="TPR_12"/>
    <property type="match status" value="1"/>
</dbReference>
<feature type="region of interest" description="Disordered" evidence="15">
    <location>
        <begin position="2641"/>
        <end position="2686"/>
    </location>
</feature>
<feature type="region of interest" description="Disordered" evidence="15">
    <location>
        <begin position="1665"/>
        <end position="1693"/>
    </location>
</feature>
<dbReference type="Pfam" id="PF02518">
    <property type="entry name" value="HATPase_c"/>
    <property type="match status" value="1"/>
</dbReference>
<dbReference type="InterPro" id="IPR020568">
    <property type="entry name" value="Ribosomal_Su5_D2-typ_SF"/>
</dbReference>
<dbReference type="InterPro" id="IPR006171">
    <property type="entry name" value="TOPRIM_dom"/>
</dbReference>
<dbReference type="FunFam" id="3.30.230.10:FF:000008">
    <property type="entry name" value="DNA topoisomerase 2"/>
    <property type="match status" value="1"/>
</dbReference>
<dbReference type="GO" id="GO:0005634">
    <property type="term" value="C:nucleus"/>
    <property type="evidence" value="ECO:0007669"/>
    <property type="project" value="TreeGrafter"/>
</dbReference>
<keyword evidence="12 14" id="KW-0413">Isomerase</keyword>
<evidence type="ECO:0000256" key="15">
    <source>
        <dbReference type="SAM" id="MobiDB-lite"/>
    </source>
</evidence>
<dbReference type="InterPro" id="IPR002205">
    <property type="entry name" value="Topo_IIA_dom_A"/>
</dbReference>
<dbReference type="InterPro" id="IPR013757">
    <property type="entry name" value="Topo_IIA_A_a_sf"/>
</dbReference>
<dbReference type="PRINTS" id="PR00418">
    <property type="entry name" value="TPI2FAMILY"/>
</dbReference>
<dbReference type="CDD" id="cd03365">
    <property type="entry name" value="TOPRIM_TopoIIA"/>
    <property type="match status" value="1"/>
</dbReference>
<evidence type="ECO:0000256" key="12">
    <source>
        <dbReference type="ARBA" id="ARBA00023235"/>
    </source>
</evidence>
<feature type="compositionally biased region" description="Low complexity" evidence="15">
    <location>
        <begin position="2068"/>
        <end position="2085"/>
    </location>
</feature>
<dbReference type="PROSITE" id="PS50880">
    <property type="entry name" value="TOPRIM"/>
    <property type="match status" value="1"/>
</dbReference>
<evidence type="ECO:0000256" key="1">
    <source>
        <dbReference type="ARBA" id="ARBA00000185"/>
    </source>
</evidence>
<keyword evidence="13" id="KW-0802">TPR repeat</keyword>
<dbReference type="InterPro" id="IPR013758">
    <property type="entry name" value="Topo_IIA_A/C_ab"/>
</dbReference>
<dbReference type="InterPro" id="IPR050634">
    <property type="entry name" value="DNA_Topoisomerase_II"/>
</dbReference>
<comment type="caution">
    <text evidence="18">The sequence shown here is derived from an EMBL/GenBank/DDBJ whole genome shotgun (WGS) entry which is preliminary data.</text>
</comment>
<feature type="region of interest" description="Disordered" evidence="15">
    <location>
        <begin position="3419"/>
        <end position="3465"/>
    </location>
</feature>
<dbReference type="Gene3D" id="3.40.50.670">
    <property type="match status" value="1"/>
</dbReference>
<feature type="compositionally biased region" description="Acidic residues" evidence="15">
    <location>
        <begin position="2322"/>
        <end position="2332"/>
    </location>
</feature>
<dbReference type="GO" id="GO:0005524">
    <property type="term" value="F:ATP binding"/>
    <property type="evidence" value="ECO:0007669"/>
    <property type="project" value="UniProtKB-KW"/>
</dbReference>
<evidence type="ECO:0000256" key="5">
    <source>
        <dbReference type="ARBA" id="ARBA00012895"/>
    </source>
</evidence>
<dbReference type="Gene3D" id="3.30.565.10">
    <property type="entry name" value="Histidine kinase-like ATPase, C-terminal domain"/>
    <property type="match status" value="1"/>
</dbReference>
<feature type="region of interest" description="Disordered" evidence="15">
    <location>
        <begin position="2032"/>
        <end position="2334"/>
    </location>
</feature>
<dbReference type="GO" id="GO:0000712">
    <property type="term" value="P:resolution of meiotic recombination intermediates"/>
    <property type="evidence" value="ECO:0007669"/>
    <property type="project" value="TreeGrafter"/>
</dbReference>
<evidence type="ECO:0000313" key="18">
    <source>
        <dbReference type="EMBL" id="KAF4677607.1"/>
    </source>
</evidence>
<evidence type="ECO:0000256" key="13">
    <source>
        <dbReference type="PROSITE-ProRule" id="PRU00339"/>
    </source>
</evidence>
<feature type="compositionally biased region" description="Basic and acidic residues" evidence="15">
    <location>
        <begin position="2104"/>
        <end position="2113"/>
    </location>
</feature>
<dbReference type="Pfam" id="PF00204">
    <property type="entry name" value="DNA_gyraseB"/>
    <property type="match status" value="1"/>
</dbReference>
<dbReference type="Gene3D" id="3.30.1360.40">
    <property type="match status" value="1"/>
</dbReference>
<proteinExistence type="inferred from homology"/>
<dbReference type="SMART" id="SM00434">
    <property type="entry name" value="TOP4c"/>
    <property type="match status" value="1"/>
</dbReference>
<dbReference type="InterPro" id="IPR011990">
    <property type="entry name" value="TPR-like_helical_dom_sf"/>
</dbReference>
<dbReference type="SUPFAM" id="SSF56719">
    <property type="entry name" value="Type II DNA topoisomerase"/>
    <property type="match status" value="1"/>
</dbReference>
<dbReference type="InterPro" id="IPR014721">
    <property type="entry name" value="Ribsml_uS5_D2-typ_fold_subgr"/>
</dbReference>
<dbReference type="InterPro" id="IPR036890">
    <property type="entry name" value="HATPase_C_sf"/>
</dbReference>
<dbReference type="Gene3D" id="3.30.1490.30">
    <property type="match status" value="1"/>
</dbReference>
<protein>
    <recommendedName>
        <fullName evidence="5">DNA topoisomerase (ATP-hydrolyzing)</fullName>
        <ecNumber evidence="5">5.6.2.2</ecNumber>
    </recommendedName>
</protein>
<dbReference type="CDD" id="cd03481">
    <property type="entry name" value="TopoIIA_Trans_ScTopoIIA"/>
    <property type="match status" value="1"/>
</dbReference>
<name>A0A7J6N1X8_PERCH</name>
<dbReference type="Proteomes" id="UP000591131">
    <property type="component" value="Unassembled WGS sequence"/>
</dbReference>
<dbReference type="Gene3D" id="1.10.268.10">
    <property type="entry name" value="Topoisomerase, domain 3"/>
    <property type="match status" value="1"/>
</dbReference>
<evidence type="ECO:0000256" key="3">
    <source>
        <dbReference type="ARBA" id="ARBA00001946"/>
    </source>
</evidence>
<dbReference type="SUPFAM" id="SSF55874">
    <property type="entry name" value="ATPase domain of HSP90 chaperone/DNA topoisomerase II/histidine kinase"/>
    <property type="match status" value="1"/>
</dbReference>
<dbReference type="GO" id="GO:0000819">
    <property type="term" value="P:sister chromatid segregation"/>
    <property type="evidence" value="ECO:0007669"/>
    <property type="project" value="TreeGrafter"/>
</dbReference>
<dbReference type="PROSITE" id="PS00177">
    <property type="entry name" value="TOPOISOMERASE_II"/>
    <property type="match status" value="1"/>
</dbReference>
<feature type="compositionally biased region" description="Low complexity" evidence="15">
    <location>
        <begin position="2114"/>
        <end position="2135"/>
    </location>
</feature>
<dbReference type="GO" id="GO:0006265">
    <property type="term" value="P:DNA topological change"/>
    <property type="evidence" value="ECO:0007669"/>
    <property type="project" value="UniProtKB-UniRule"/>
</dbReference>
<feature type="region of interest" description="Disordered" evidence="15">
    <location>
        <begin position="3707"/>
        <end position="3744"/>
    </location>
</feature>
<dbReference type="InterPro" id="IPR013760">
    <property type="entry name" value="Topo_IIA-like_dom_sf"/>
</dbReference>
<dbReference type="InterPro" id="IPR018522">
    <property type="entry name" value="TopoIIA_CS"/>
</dbReference>
<dbReference type="SMART" id="SM00028">
    <property type="entry name" value="TPR"/>
    <property type="match status" value="4"/>
</dbReference>
<evidence type="ECO:0000259" key="16">
    <source>
        <dbReference type="PROSITE" id="PS50880"/>
    </source>
</evidence>
<dbReference type="CDD" id="cd16930">
    <property type="entry name" value="HATPase_TopII-like"/>
    <property type="match status" value="1"/>
</dbReference>
<keyword evidence="11 14" id="KW-0238">DNA-binding</keyword>
<reference evidence="18 19" key="1">
    <citation type="submission" date="2020-04" db="EMBL/GenBank/DDBJ databases">
        <title>Perkinsus chesapeaki whole genome sequence.</title>
        <authorList>
            <person name="Bogema D.R."/>
        </authorList>
    </citation>
    <scope>NUCLEOTIDE SEQUENCE [LARGE SCALE GENOMIC DNA]</scope>
    <source>
        <strain evidence="18">ATCC PRA-425</strain>
    </source>
</reference>
<feature type="domain" description="Topo IIA-type catalytic" evidence="17">
    <location>
        <begin position="1412"/>
        <end position="1931"/>
    </location>
</feature>
<feature type="compositionally biased region" description="Basic and acidic residues" evidence="15">
    <location>
        <begin position="229"/>
        <end position="239"/>
    </location>
</feature>
<evidence type="ECO:0000256" key="6">
    <source>
        <dbReference type="ARBA" id="ARBA00022723"/>
    </source>
</evidence>
<dbReference type="InterPro" id="IPR013506">
    <property type="entry name" value="Topo_IIA_bsu_dom2"/>
</dbReference>
<feature type="compositionally biased region" description="Basic residues" evidence="15">
    <location>
        <begin position="2184"/>
        <end position="2204"/>
    </location>
</feature>
<dbReference type="PRINTS" id="PR01158">
    <property type="entry name" value="TOPISMRASEII"/>
</dbReference>
<dbReference type="InterPro" id="IPR031660">
    <property type="entry name" value="TOPRIM_C"/>
</dbReference>
<dbReference type="PANTHER" id="PTHR10169">
    <property type="entry name" value="DNA TOPOISOMERASE/GYRASE"/>
    <property type="match status" value="1"/>
</dbReference>
<dbReference type="InterPro" id="IPR013759">
    <property type="entry name" value="Topo_IIA_B_C"/>
</dbReference>
<dbReference type="Pfam" id="PF13374">
    <property type="entry name" value="TPR_10"/>
    <property type="match status" value="1"/>
</dbReference>
<dbReference type="Gene3D" id="3.90.199.10">
    <property type="entry name" value="Topoisomerase II, domain 5"/>
    <property type="match status" value="1"/>
</dbReference>
<feature type="region of interest" description="Disordered" evidence="15">
    <location>
        <begin position="1"/>
        <end position="45"/>
    </location>
</feature>
<dbReference type="OrthoDB" id="276498at2759"/>
<dbReference type="Pfam" id="PF04182">
    <property type="entry name" value="B-block_TFIIIC"/>
    <property type="match status" value="1"/>
</dbReference>
<dbReference type="SUPFAM" id="SSF48452">
    <property type="entry name" value="TPR-like"/>
    <property type="match status" value="1"/>
</dbReference>
<evidence type="ECO:0000256" key="4">
    <source>
        <dbReference type="ARBA" id="ARBA00011080"/>
    </source>
</evidence>
<dbReference type="Pfam" id="PF00521">
    <property type="entry name" value="DNA_topoisoIV"/>
    <property type="match status" value="2"/>
</dbReference>
<dbReference type="PROSITE" id="PS50005">
    <property type="entry name" value="TPR"/>
    <property type="match status" value="1"/>
</dbReference>
<dbReference type="FunFam" id="3.40.50.670:FF:000001">
    <property type="entry name" value="DNA topoisomerase 2"/>
    <property type="match status" value="2"/>
</dbReference>
<dbReference type="InterPro" id="IPR007309">
    <property type="entry name" value="TFIIIC_Bblock-bd"/>
</dbReference>
<feature type="compositionally biased region" description="Basic and acidic residues" evidence="15">
    <location>
        <begin position="2087"/>
        <end position="2096"/>
    </location>
</feature>
<feature type="non-terminal residue" evidence="18">
    <location>
        <position position="3744"/>
    </location>
</feature>
<dbReference type="Pfam" id="PF01751">
    <property type="entry name" value="Toprim"/>
    <property type="match status" value="1"/>
</dbReference>
<feature type="compositionally biased region" description="Low complexity" evidence="15">
    <location>
        <begin position="2296"/>
        <end position="2308"/>
    </location>
</feature>
<feature type="compositionally biased region" description="Basic and acidic residues" evidence="15">
    <location>
        <begin position="203"/>
        <end position="220"/>
    </location>
</feature>
<dbReference type="InterPro" id="IPR003594">
    <property type="entry name" value="HATPase_dom"/>
</dbReference>
<feature type="region of interest" description="Disordered" evidence="15">
    <location>
        <begin position="667"/>
        <end position="687"/>
    </location>
</feature>
<dbReference type="Pfam" id="PF16898">
    <property type="entry name" value="TOPRIM_C"/>
    <property type="match status" value="1"/>
</dbReference>
<feature type="compositionally biased region" description="Basic residues" evidence="15">
    <location>
        <begin position="2286"/>
        <end position="2295"/>
    </location>
</feature>
<comment type="cofactor">
    <cofactor evidence="2">
        <name>Ca(2+)</name>
        <dbReference type="ChEBI" id="CHEBI:29108"/>
    </cofactor>
</comment>
<evidence type="ECO:0000256" key="11">
    <source>
        <dbReference type="ARBA" id="ARBA00023125"/>
    </source>
</evidence>
<feature type="compositionally biased region" description="Acidic residues" evidence="15">
    <location>
        <begin position="3720"/>
        <end position="3744"/>
    </location>
</feature>
<feature type="compositionally biased region" description="Acidic residues" evidence="15">
    <location>
        <begin position="3167"/>
        <end position="3179"/>
    </location>
</feature>
<feature type="compositionally biased region" description="Basic and acidic residues" evidence="15">
    <location>
        <begin position="671"/>
        <end position="686"/>
    </location>
</feature>
<feature type="repeat" description="TPR" evidence="13">
    <location>
        <begin position="375"/>
        <end position="408"/>
    </location>
</feature>
<keyword evidence="6" id="KW-0479">Metal-binding</keyword>
<sequence>MAPIDYSRWDNIDSESEGEVVAESTRIQSRARPKETVIKQPPRPTKLEVEPMTVEKAPPVKASAVVAKGETETLERLIADLLREGREAGMRRRGENIDDNANWTQWTLESAVEAAHDLRLVRFPPPTPPIRSSFDPKERTSTSSGLPLFDYVLEYDFDRLGRGRRLEDIPEIQLLPRSPEREAAFAPERVVHKCRKQHRVCGRKKEPKQADEVKTPAEREEAVEESSEVEAKEDKETLTEEPLKVEVEGRVTFDDIKDKDFSPSGLVTEAESVLKQYENEQQLEELYYMLKAEKGLQHPMTLASFFKLFDVWIGLYRLRKCQQELEEVLPVCRKLGDPFKLKAVQATAFTKWKQGKLKEALVLFQEMEQIVGKSAALCENIGHTYNSLGELAKAEQYFKESLALIEKQAGDGHDTDGNESNLGGVLLGLGIVLERRGRVKEALQFCKKAHRFYTDKFNVVGGSSLVAKAGMSVAKCYEKLDNLAKAQKYAEEAIAIFERTCGEESPLVASACHTLGRIMWAKGKRMAARENLERAYYLEAIKDAVDIRCLMEIHNELIETHTGGIERVNRMDFRKYTRIVEAATDNIQQNLPQDGNAAVYYKLAAEMYLWGGLYGECVRMVEMAIPLFRAEKSMDCSCFVETCERLRAYAVGNVAIGCEVDEFGLAQGTGDKTKPTEETETEKLEDSQGCTVGEEIVMEEPVTHERLPSSRGSEEFFDWMASPSSAPRHGGKSVEQIYKKMTQIEHILARPDTYVGSLEHQTERMWVWDSEAGNIVQKQITFCPGLYKIFDEILVNAADNLQRDPKHMNTIKVDIDAENGFIKVYNNGKGLPVQIHKEHRVYVPELVFGHLLTSDNYDDNEKKVTGGRNGYGAKLTNIFSKKFVVTTADHVRKKLYKQQFEKSMQKKKDPVITDHDKEDFTCVQFWPDLEKFGMTHLDADIVSLMSKRVIDVAGTSASKKCKVYLNGKRVPISSFKDYAELYLTGEWAEAPKIYEKVSDRWEVLVTLSDPAGGGGQFQQVSFANSINTVKGGTHVNHVAEQIVNAVLKKAQTKNKGGMELKPFQVKNHMWLFVNALIENPTFDSQTKETLTLKVAKFGSKCALSDATMKKVLNSGIVDQVVNWAKFKQTATLQSKMKGGTGGHTRILGIPKLEDANDAGGRHSDRCTLILTEGDSAKALAVAGLGVIGRDKYGVFPLRGKVLNVREASYKQTVDNKEIQAILKIIGLEPRKAYDGVRGLRYGSIMVMTDQDLDGSHIKGLLINLVHHWWPGLLQTRGFMREFVTPIVKCVKGRRELSFFTLTEYEEWKRNNNEGKGWKIKYYKGLGTSTSKEAKEYFSQIAKHSLSFEYRDGDDGEAIDMAFNKKRADDRKEWINGYVDGDCVDHSKDSLRYLDFINKELVQFSKYDVMRSIPSMVDGFKPSQRKVLFCALKRNLKSDTKVAQFVGYVSEHSAYHHGEQSLESCIVGMAQDFIASNNLNLLVPSGQFGTRLQGGKDAASGRYIYTRMCKYTRNIFHPDDDDVLEYLNEEGQNIEPKWYCPIIPMVLVNGAEGIGTGWSTNVLSYDPREIIDLLRALIRGVDLHDIHPWYRGFTGTVERNDKGGYDFIGKVKMASDDRTIDITELPVKTWTQNYKEFLQEMMQAGQEAITQEKKAKAKAKKRAAAAAAAASSDAGSEPSTPLPPGSEKEKEKKKGPLVKLGDLKEYHTEHSVHFKATLQNEAAKSVVDSLGLEKAFKLRSAFSTTNMVLFDRDGKIRRYDTVLDIIKDFADLRLDIYAKRKESLIAKLTKEILILSNKARFVTMVVNGEIVFQKKKIAQLMEELKRKNFMTMMEIDAQTRAAKTGSLKGKAGSSAAGDEVKSEGESSDEEADDEAKAEKQQKRSGYDYLLAMSMWSLTLERVEAMERLLRDKEAELKILRGRSIEEMWDRDLVQLLAALDEDDERRAREIQAEARYRKNKPRMGKVASKGKKAASPSSSENDYGSEDEDEIMSDASDVKPSKKKGAKKVAAGKPEDLIESLLNKYKAEGELCTVDRATLEVKPMEADAWRKVKKEEGDKTRSKASYREATSTANPSPSGSPSASSGDDIMKKAEIAHKQSSSILEKLRMKKEGKTTTSQVTKSSSSSSGNQPTISSFFKPKAEAKTDTTESNWLDSLVAAGKSNSALDTDSDESRPATKPPTPKSKAKAKAKAKRKSPAKGRKAAKATSSSEVSFASSAEEISSEEAPDSPAPRSRRPARAAAARAASRKLIASSDSSDYGGESDSESASDQESPLSDFSDVSDARPRKKTIKRKVSSPTPAKSTKKSPAGGGRKRRKVVQLDSDDESADDSDDRTTFLTALPCDARSCRLMLHQLIRYALEEIAYSGPPGSKFSDIVNNLNNRRAEGADCPQLLEALKHNLIHPEELQLPCFIAEGTGEEEDPVIDVLEDYRNNLLGIALHPDICEHVVHKSIIYLVSNARYQGLWGYQLCPLLNIDHKQLHHLTSKLIQEKIIVRFNLMIPKVIRRQHKGSVSPISCVLFLNQFYDLQRMDPLLASSILSEHIEPISDRVVQLLRDSPHQLLLEVDVRNVVHSMFKGNLKRGQTQFRRCRDKLEREKKIEVVKVWSAELKVFRKAMCIYGTHVDTNDISLTPQFADLDAQEEEDAISSTPRRESVPTSLRGLDSPKTPEGDDDYASSEGMKSPRKKNNWVGVGTFFRGHVSPDIIADLIRASGPKGFTNAEISKRLPVDKKFTERALDWTLKEYPEIRKEKDSRGKVSFWVYRFAQPEDEKPRAMLEDQLAPILGDDDEIPQVLNLEGLSALGRERAARTLRLVKEHGVLSVVDLGRAIDAEEGRGMKIDRKTLTKIADKVAEYEPRIKKTSTMYRSQEVSVVYWGEACSEEEAQQRVTAALQLKHTELTSSNAVKKRKRDSLASELISENGDSAAAAAAALAMLGGETSSPEFSQENALVPQSLFPIATSSVDVAHTGPRRRTVNDLNAAAVYRPPTIGKTASRCGGTFSQNVCVHYGYVGAIMLRCKYLHQFLLRNLTSKWFNAEELTMSLDVQLFLQIVGCGIPHPYLDEYLVSGSRSNLKVGDLPQDVKDHLTNPFTLSDARNRRAKSFAQIKQLLSLLARLSLVKLGKASEVDPDHHPGEDGIVYTACDKVILKPFLPAADAPESLLQEISDSEQDPDGEEYVFFDPNETPPSSPGSENRDTMDACEDYWSTLQRNSLRWRRKVMNAVEKVNEQQGIEKKPRAKHSSEVFSKGRGQLPLDCDVSELFFRKNWTGTLYVSATQRNALEQLLKQLSEEPIDESYLVNGVRVVDASNPLVKATCLEHNIDLHVALKYLRRRVLLSGEKGDTFKQTVDFVPVHAVRYKCHICHFLTSHRVAILSHYRARHGYQELPDDPTLYTAKHFIQTVLNSAGASSRHNYKELINSQALPDQPRPHKRRRRNRSQAMQQLDELPADESSAEPSGGGAPEPRMSSFEVALFKFYLATAKRLVDYREPAIVTSEVPEPHHRIWSIIAAIVGKTPQESYHLALRSARGRTTNKSGMSHGVYNYLPLGYESSTAPINVVPSYLNSTNDLLSDSVLSALTRMILLTPNTSYSSHATRHSLFRMGYKEEDIRVSFQLWHARGMVGRARRADFAGRKFMLSNVARMAVYGKAADISLLRDGLACLEGDADSAGVVHAEPSGSWMQVLANCVAQGRVTLDCIWFHEGNKPFPGSQGDAPIPNVEEEEHQSDAEDDELMEDNEDNDEG</sequence>
<evidence type="ECO:0000259" key="17">
    <source>
        <dbReference type="PROSITE" id="PS52040"/>
    </source>
</evidence>
<keyword evidence="9" id="KW-0460">Magnesium</keyword>
<gene>
    <name evidence="18" type="primary">TOP2</name>
    <name evidence="18" type="ORF">FOL47_000562</name>
</gene>
<dbReference type="FunFam" id="3.30.565.10:FF:000004">
    <property type="entry name" value="DNA topoisomerase 2"/>
    <property type="match status" value="1"/>
</dbReference>
<dbReference type="Gene3D" id="1.25.40.10">
    <property type="entry name" value="Tetratricopeptide repeat domain"/>
    <property type="match status" value="2"/>
</dbReference>
<feature type="compositionally biased region" description="Basic residues" evidence="15">
    <location>
        <begin position="1957"/>
        <end position="1971"/>
    </location>
</feature>
<evidence type="ECO:0000256" key="10">
    <source>
        <dbReference type="ARBA" id="ARBA00023029"/>
    </source>
</evidence>
<dbReference type="EMBL" id="JAAPAO010000011">
    <property type="protein sequence ID" value="KAF4677607.1"/>
    <property type="molecule type" value="Genomic_DNA"/>
</dbReference>
<dbReference type="GO" id="GO:0003918">
    <property type="term" value="F:DNA topoisomerase type II (double strand cut, ATP-hydrolyzing) activity"/>
    <property type="evidence" value="ECO:0007669"/>
    <property type="project" value="UniProtKB-EC"/>
</dbReference>
<feature type="region of interest" description="Disordered" evidence="15">
    <location>
        <begin position="202"/>
        <end position="239"/>
    </location>
</feature>
<comment type="similarity">
    <text evidence="4">Belongs to the type II topoisomerase family.</text>
</comment>
<feature type="compositionally biased region" description="Basic and acidic residues" evidence="15">
    <location>
        <begin position="2036"/>
        <end position="2060"/>
    </location>
</feature>